<keyword evidence="4" id="KW-1185">Reference proteome</keyword>
<evidence type="ECO:0000313" key="4">
    <source>
        <dbReference type="Proteomes" id="UP000007015"/>
    </source>
</evidence>
<evidence type="ECO:0000256" key="2">
    <source>
        <dbReference type="SAM" id="Phobius"/>
    </source>
</evidence>
<protein>
    <submittedName>
        <fullName evidence="3">Uncharacterized protein</fullName>
    </submittedName>
</protein>
<gene>
    <name evidence="3" type="ORF">OsI_28505</name>
</gene>
<dbReference type="AlphaFoldDB" id="A2YT58"/>
<keyword evidence="2" id="KW-1133">Transmembrane helix</keyword>
<name>A2YT58_ORYSI</name>
<dbReference type="Proteomes" id="UP000007015">
    <property type="component" value="Chromosome 8"/>
</dbReference>
<feature type="compositionally biased region" description="Gly residues" evidence="1">
    <location>
        <begin position="41"/>
        <end position="57"/>
    </location>
</feature>
<feature type="transmembrane region" description="Helical" evidence="2">
    <location>
        <begin position="89"/>
        <end position="106"/>
    </location>
</feature>
<reference evidence="3 4" key="1">
    <citation type="journal article" date="2005" name="PLoS Biol.">
        <title>The genomes of Oryza sativa: a history of duplications.</title>
        <authorList>
            <person name="Yu J."/>
            <person name="Wang J."/>
            <person name="Lin W."/>
            <person name="Li S."/>
            <person name="Li H."/>
            <person name="Zhou J."/>
            <person name="Ni P."/>
            <person name="Dong W."/>
            <person name="Hu S."/>
            <person name="Zeng C."/>
            <person name="Zhang J."/>
            <person name="Zhang Y."/>
            <person name="Li R."/>
            <person name="Xu Z."/>
            <person name="Li S."/>
            <person name="Li X."/>
            <person name="Zheng H."/>
            <person name="Cong L."/>
            <person name="Lin L."/>
            <person name="Yin J."/>
            <person name="Geng J."/>
            <person name="Li G."/>
            <person name="Shi J."/>
            <person name="Liu J."/>
            <person name="Lv H."/>
            <person name="Li J."/>
            <person name="Wang J."/>
            <person name="Deng Y."/>
            <person name="Ran L."/>
            <person name="Shi X."/>
            <person name="Wang X."/>
            <person name="Wu Q."/>
            <person name="Li C."/>
            <person name="Ren X."/>
            <person name="Wang J."/>
            <person name="Wang X."/>
            <person name="Li D."/>
            <person name="Liu D."/>
            <person name="Zhang X."/>
            <person name="Ji Z."/>
            <person name="Zhao W."/>
            <person name="Sun Y."/>
            <person name="Zhang Z."/>
            <person name="Bao J."/>
            <person name="Han Y."/>
            <person name="Dong L."/>
            <person name="Ji J."/>
            <person name="Chen P."/>
            <person name="Wu S."/>
            <person name="Liu J."/>
            <person name="Xiao Y."/>
            <person name="Bu D."/>
            <person name="Tan J."/>
            <person name="Yang L."/>
            <person name="Ye C."/>
            <person name="Zhang J."/>
            <person name="Xu J."/>
            <person name="Zhou Y."/>
            <person name="Yu Y."/>
            <person name="Zhang B."/>
            <person name="Zhuang S."/>
            <person name="Wei H."/>
            <person name="Liu B."/>
            <person name="Lei M."/>
            <person name="Yu H."/>
            <person name="Li Y."/>
            <person name="Xu H."/>
            <person name="Wei S."/>
            <person name="He X."/>
            <person name="Fang L."/>
            <person name="Zhang Z."/>
            <person name="Zhang Y."/>
            <person name="Huang X."/>
            <person name="Su Z."/>
            <person name="Tong W."/>
            <person name="Li J."/>
            <person name="Tong Z."/>
            <person name="Li S."/>
            <person name="Ye J."/>
            <person name="Wang L."/>
            <person name="Fang L."/>
            <person name="Lei T."/>
            <person name="Chen C."/>
            <person name="Chen H."/>
            <person name="Xu Z."/>
            <person name="Li H."/>
            <person name="Huang H."/>
            <person name="Zhang F."/>
            <person name="Xu H."/>
            <person name="Li N."/>
            <person name="Zhao C."/>
            <person name="Li S."/>
            <person name="Dong L."/>
            <person name="Huang Y."/>
            <person name="Li L."/>
            <person name="Xi Y."/>
            <person name="Qi Q."/>
            <person name="Li W."/>
            <person name="Zhang B."/>
            <person name="Hu W."/>
            <person name="Zhang Y."/>
            <person name="Tian X."/>
            <person name="Jiao Y."/>
            <person name="Liang X."/>
            <person name="Jin J."/>
            <person name="Gao L."/>
            <person name="Zheng W."/>
            <person name="Hao B."/>
            <person name="Liu S."/>
            <person name="Wang W."/>
            <person name="Yuan L."/>
            <person name="Cao M."/>
            <person name="McDermott J."/>
            <person name="Samudrala R."/>
            <person name="Wang J."/>
            <person name="Wong G.K."/>
            <person name="Yang H."/>
        </authorList>
    </citation>
    <scope>NUCLEOTIDE SEQUENCE [LARGE SCALE GENOMIC DNA]</scope>
    <source>
        <strain evidence="4">cv. 93-11</strain>
    </source>
</reference>
<keyword evidence="2" id="KW-0812">Transmembrane</keyword>
<sequence length="115" mass="11258">MAAAGSCCGPTAVVPPSPLSDLSRGEAAGRADALFSARSSGRGGGGRSSGLPRGGGSALPSAKSSGRGGGSKGGALPSHPGGGGFLPDVYLFFVLVLTFLVFDLFLDTLEFLNAD</sequence>
<organism evidence="3 4">
    <name type="scientific">Oryza sativa subsp. indica</name>
    <name type="common">Rice</name>
    <dbReference type="NCBI Taxonomy" id="39946"/>
    <lineage>
        <taxon>Eukaryota</taxon>
        <taxon>Viridiplantae</taxon>
        <taxon>Streptophyta</taxon>
        <taxon>Embryophyta</taxon>
        <taxon>Tracheophyta</taxon>
        <taxon>Spermatophyta</taxon>
        <taxon>Magnoliopsida</taxon>
        <taxon>Liliopsida</taxon>
        <taxon>Poales</taxon>
        <taxon>Poaceae</taxon>
        <taxon>BOP clade</taxon>
        <taxon>Oryzoideae</taxon>
        <taxon>Oryzeae</taxon>
        <taxon>Oryzinae</taxon>
        <taxon>Oryza</taxon>
        <taxon>Oryza sativa</taxon>
    </lineage>
</organism>
<proteinExistence type="predicted"/>
<keyword evidence="2" id="KW-0472">Membrane</keyword>
<evidence type="ECO:0000313" key="3">
    <source>
        <dbReference type="EMBL" id="EAZ06269.1"/>
    </source>
</evidence>
<feature type="region of interest" description="Disordered" evidence="1">
    <location>
        <begin position="1"/>
        <end position="78"/>
    </location>
</feature>
<dbReference type="Gramene" id="BGIOSGA028322-TA">
    <property type="protein sequence ID" value="BGIOSGA028322-PA"/>
    <property type="gene ID" value="BGIOSGA028322"/>
</dbReference>
<dbReference type="HOGENOM" id="CLU_2112960_0_0_1"/>
<evidence type="ECO:0000256" key="1">
    <source>
        <dbReference type="SAM" id="MobiDB-lite"/>
    </source>
</evidence>
<accession>A2YT58</accession>
<dbReference type="EMBL" id="CM000133">
    <property type="protein sequence ID" value="EAZ06269.1"/>
    <property type="molecule type" value="Genomic_DNA"/>
</dbReference>